<proteinExistence type="predicted"/>
<dbReference type="AlphaFoldDB" id="A0A5B2VMG1"/>
<evidence type="ECO:0000313" key="1">
    <source>
        <dbReference type="EMBL" id="KAA2239878.1"/>
    </source>
</evidence>
<dbReference type="EMBL" id="VUOC01000004">
    <property type="protein sequence ID" value="KAA2239878.1"/>
    <property type="molecule type" value="Genomic_DNA"/>
</dbReference>
<keyword evidence="2" id="KW-1185">Reference proteome</keyword>
<comment type="caution">
    <text evidence="1">The sequence shown here is derived from an EMBL/GenBank/DDBJ whole genome shotgun (WGS) entry which is preliminary data.</text>
</comment>
<protein>
    <submittedName>
        <fullName evidence="1">ATPase</fullName>
    </submittedName>
</protein>
<gene>
    <name evidence="1" type="ORF">F0L74_27210</name>
</gene>
<sequence length="218" mass="24484">MHPQKIITNTEGKIMEPTSYDLALEAICIKGKEIYGPGYKITSETEPVILKLLTWFLLDEARAAKEGISLNKGILLAGPIGCGKSALMRIFRSLASEVLPFAMISCDQVSLDFAKHGAVAIEQLTTRSFSVNDRPLARCFENLGHEGNLSHYGDKTDLMRMILSVRYDLFIKYGMLTHITTNLDPAEIEERYGYRIRSCMREMFNIIAFPASSPDLRK</sequence>
<reference evidence="1 2" key="1">
    <citation type="submission" date="2019-09" db="EMBL/GenBank/DDBJ databases">
        <title>Chitinophaga ginsengihumi sp. nov., isolated from soil of ginseng rhizosphere.</title>
        <authorList>
            <person name="Lee J."/>
        </authorList>
    </citation>
    <scope>NUCLEOTIDE SEQUENCE [LARGE SCALE GENOMIC DNA]</scope>
    <source>
        <strain evidence="1 2">BN140078</strain>
    </source>
</reference>
<accession>A0A5B2VMG1</accession>
<name>A0A5B2VMG1_9BACT</name>
<dbReference type="InterPro" id="IPR027417">
    <property type="entry name" value="P-loop_NTPase"/>
</dbReference>
<dbReference type="SUPFAM" id="SSF52540">
    <property type="entry name" value="P-loop containing nucleoside triphosphate hydrolases"/>
    <property type="match status" value="1"/>
</dbReference>
<reference evidence="1 2" key="2">
    <citation type="submission" date="2019-09" db="EMBL/GenBank/DDBJ databases">
        <authorList>
            <person name="Jin C."/>
        </authorList>
    </citation>
    <scope>NUCLEOTIDE SEQUENCE [LARGE SCALE GENOMIC DNA]</scope>
    <source>
        <strain evidence="1 2">BN140078</strain>
    </source>
</reference>
<organism evidence="1 2">
    <name type="scientific">Chitinophaga agrisoli</name>
    <dbReference type="NCBI Taxonomy" id="2607653"/>
    <lineage>
        <taxon>Bacteria</taxon>
        <taxon>Pseudomonadati</taxon>
        <taxon>Bacteroidota</taxon>
        <taxon>Chitinophagia</taxon>
        <taxon>Chitinophagales</taxon>
        <taxon>Chitinophagaceae</taxon>
        <taxon>Chitinophaga</taxon>
    </lineage>
</organism>
<dbReference type="Proteomes" id="UP000324611">
    <property type="component" value="Unassembled WGS sequence"/>
</dbReference>
<evidence type="ECO:0000313" key="2">
    <source>
        <dbReference type="Proteomes" id="UP000324611"/>
    </source>
</evidence>
<dbReference type="Gene3D" id="3.40.50.300">
    <property type="entry name" value="P-loop containing nucleotide triphosphate hydrolases"/>
    <property type="match status" value="1"/>
</dbReference>